<reference evidence="2" key="2">
    <citation type="submission" date="2022-01" db="EMBL/GenBank/DDBJ databases">
        <authorList>
            <person name="Yamashiro T."/>
            <person name="Shiraishi A."/>
            <person name="Satake H."/>
            <person name="Nakayama K."/>
        </authorList>
    </citation>
    <scope>NUCLEOTIDE SEQUENCE</scope>
</reference>
<keyword evidence="3" id="KW-1185">Reference proteome</keyword>
<accession>A0ABQ5D718</accession>
<feature type="compositionally biased region" description="Basic and acidic residues" evidence="1">
    <location>
        <begin position="1"/>
        <end position="16"/>
    </location>
</feature>
<protein>
    <submittedName>
        <fullName evidence="2">Uncharacterized protein</fullName>
    </submittedName>
</protein>
<dbReference type="Proteomes" id="UP001151760">
    <property type="component" value="Unassembled WGS sequence"/>
</dbReference>
<feature type="region of interest" description="Disordered" evidence="1">
    <location>
        <begin position="1"/>
        <end position="65"/>
    </location>
</feature>
<feature type="compositionally biased region" description="Acidic residues" evidence="1">
    <location>
        <begin position="24"/>
        <end position="38"/>
    </location>
</feature>
<gene>
    <name evidence="2" type="ORF">Tco_0925148</name>
</gene>
<feature type="non-terminal residue" evidence="2">
    <location>
        <position position="1"/>
    </location>
</feature>
<dbReference type="EMBL" id="BQNB010014989">
    <property type="protein sequence ID" value="GJT34729.1"/>
    <property type="molecule type" value="Genomic_DNA"/>
</dbReference>
<evidence type="ECO:0000256" key="1">
    <source>
        <dbReference type="SAM" id="MobiDB-lite"/>
    </source>
</evidence>
<sequence>GSEDDSHQSDDEHVNEGDITWLSIDEEEKGNEDDDDKDDDRSIDIEETDDERTDSEYGDQGMTDADKIIANKLEEEKGDEEVEQANDDQAQEDQVKDYIVGTLVTMSQKEKPEVPRSSSSRSLSLNYAIEASVQANVINKVKNRLPKVVKDLVESRMESTVQNVLQKDPINLEQHESQKDALGICKINLDIIKDHTDTEINLLLDIPIQQEIPHDLSTPLLDVLVSVIPPPTTATPTPLITLLPTPPITSEAPPTPILTTTTTEVPIPLVHEFKALTETLQRLSSLEKEVDKQKKVNQSDFIRESIRSQVPPALNEFLGSSLGDPL</sequence>
<evidence type="ECO:0000313" key="3">
    <source>
        <dbReference type="Proteomes" id="UP001151760"/>
    </source>
</evidence>
<proteinExistence type="predicted"/>
<reference evidence="2" key="1">
    <citation type="journal article" date="2022" name="Int. J. Mol. Sci.">
        <title>Draft Genome of Tanacetum Coccineum: Genomic Comparison of Closely Related Tanacetum-Family Plants.</title>
        <authorList>
            <person name="Yamashiro T."/>
            <person name="Shiraishi A."/>
            <person name="Nakayama K."/>
            <person name="Satake H."/>
        </authorList>
    </citation>
    <scope>NUCLEOTIDE SEQUENCE</scope>
</reference>
<name>A0ABQ5D718_9ASTR</name>
<organism evidence="2 3">
    <name type="scientific">Tanacetum coccineum</name>
    <dbReference type="NCBI Taxonomy" id="301880"/>
    <lineage>
        <taxon>Eukaryota</taxon>
        <taxon>Viridiplantae</taxon>
        <taxon>Streptophyta</taxon>
        <taxon>Embryophyta</taxon>
        <taxon>Tracheophyta</taxon>
        <taxon>Spermatophyta</taxon>
        <taxon>Magnoliopsida</taxon>
        <taxon>eudicotyledons</taxon>
        <taxon>Gunneridae</taxon>
        <taxon>Pentapetalae</taxon>
        <taxon>asterids</taxon>
        <taxon>campanulids</taxon>
        <taxon>Asterales</taxon>
        <taxon>Asteraceae</taxon>
        <taxon>Asteroideae</taxon>
        <taxon>Anthemideae</taxon>
        <taxon>Anthemidinae</taxon>
        <taxon>Tanacetum</taxon>
    </lineage>
</organism>
<evidence type="ECO:0000313" key="2">
    <source>
        <dbReference type="EMBL" id="GJT34729.1"/>
    </source>
</evidence>
<feature type="compositionally biased region" description="Acidic residues" evidence="1">
    <location>
        <begin position="45"/>
        <end position="57"/>
    </location>
</feature>
<comment type="caution">
    <text evidence="2">The sequence shown here is derived from an EMBL/GenBank/DDBJ whole genome shotgun (WGS) entry which is preliminary data.</text>
</comment>